<proteinExistence type="inferred from homology"/>
<dbReference type="SMART" id="SM00529">
    <property type="entry name" value="HTH_DTXR"/>
    <property type="match status" value="1"/>
</dbReference>
<dbReference type="SMART" id="SM00899">
    <property type="entry name" value="FeoA"/>
    <property type="match status" value="1"/>
</dbReference>
<organism evidence="14 15">
    <name type="scientific">Nakamurella leprariae</name>
    <dbReference type="NCBI Taxonomy" id="2803911"/>
    <lineage>
        <taxon>Bacteria</taxon>
        <taxon>Bacillati</taxon>
        <taxon>Actinomycetota</taxon>
        <taxon>Actinomycetes</taxon>
        <taxon>Nakamurellales</taxon>
        <taxon>Nakamurellaceae</taxon>
        <taxon>Nakamurella</taxon>
    </lineage>
</organism>
<evidence type="ECO:0000256" key="7">
    <source>
        <dbReference type="ARBA" id="ARBA00023015"/>
    </source>
</evidence>
<dbReference type="InterPro" id="IPR050536">
    <property type="entry name" value="DtxR_MntR_Metal-Reg"/>
</dbReference>
<dbReference type="GO" id="GO:0045892">
    <property type="term" value="P:negative regulation of DNA-templated transcription"/>
    <property type="evidence" value="ECO:0007669"/>
    <property type="project" value="TreeGrafter"/>
</dbReference>
<comment type="subunit">
    <text evidence="3">Homodimer.</text>
</comment>
<dbReference type="Gene3D" id="1.10.60.10">
    <property type="entry name" value="Iron dependent repressor, metal binding and dimerisation domain"/>
    <property type="match status" value="1"/>
</dbReference>
<dbReference type="AlphaFoldDB" id="A0A939C0F9"/>
<dbReference type="PANTHER" id="PTHR33238:SF11">
    <property type="entry name" value="TRANSCRIPTIONAL REGULATOR MNTR"/>
    <property type="match status" value="1"/>
</dbReference>
<evidence type="ECO:0000256" key="11">
    <source>
        <dbReference type="ARBA" id="ARBA00023211"/>
    </source>
</evidence>
<dbReference type="GO" id="GO:0003700">
    <property type="term" value="F:DNA-binding transcription factor activity"/>
    <property type="evidence" value="ECO:0007669"/>
    <property type="project" value="InterPro"/>
</dbReference>
<evidence type="ECO:0000313" key="14">
    <source>
        <dbReference type="EMBL" id="MBM9468716.1"/>
    </source>
</evidence>
<dbReference type="PROSITE" id="PS50944">
    <property type="entry name" value="HTH_DTXR"/>
    <property type="match status" value="1"/>
</dbReference>
<evidence type="ECO:0000256" key="4">
    <source>
        <dbReference type="ARBA" id="ARBA00022490"/>
    </source>
</evidence>
<dbReference type="GO" id="GO:0046983">
    <property type="term" value="F:protein dimerization activity"/>
    <property type="evidence" value="ECO:0007669"/>
    <property type="project" value="InterPro"/>
</dbReference>
<dbReference type="PANTHER" id="PTHR33238">
    <property type="entry name" value="IRON (METAL) DEPENDENT REPRESSOR, DTXR FAMILY"/>
    <property type="match status" value="1"/>
</dbReference>
<keyword evidence="11" id="KW-0464">Manganese</keyword>
<evidence type="ECO:0000256" key="1">
    <source>
        <dbReference type="ARBA" id="ARBA00004496"/>
    </source>
</evidence>
<keyword evidence="10" id="KW-0804">Transcription</keyword>
<sequence>MPSPQTTAAQDYLKVIWGLQEWSDEPVTTSALAAKLDLAASTVSEGVKKLAAQGWVTHRRYGSIELTPTGRQYAVAFVRRHRLIETFLADVLGYAWDEVHEEAEALEHAVSDTFIDRLSQRLGHPSHDPHGDPIPRPDGTLDPMPAATLRTVELGRAVRVVRVSDSNPDLLRYLTDLGVELGLRLQVQQRETFAGTLTVLLDGGDPRPVIMGLPVADAIFVVPETG</sequence>
<dbReference type="Proteomes" id="UP000663792">
    <property type="component" value="Unassembled WGS sequence"/>
</dbReference>
<dbReference type="InterPro" id="IPR001367">
    <property type="entry name" value="Fe_dep_repressor"/>
</dbReference>
<evidence type="ECO:0000259" key="13">
    <source>
        <dbReference type="PROSITE" id="PS50944"/>
    </source>
</evidence>
<dbReference type="InterPro" id="IPR036390">
    <property type="entry name" value="WH_DNA-bd_sf"/>
</dbReference>
<dbReference type="GO" id="GO:0005737">
    <property type="term" value="C:cytoplasm"/>
    <property type="evidence" value="ECO:0007669"/>
    <property type="project" value="UniProtKB-SubCell"/>
</dbReference>
<evidence type="ECO:0000256" key="6">
    <source>
        <dbReference type="ARBA" id="ARBA00023004"/>
    </source>
</evidence>
<dbReference type="Pfam" id="PF01325">
    <property type="entry name" value="Fe_dep_repress"/>
    <property type="match status" value="1"/>
</dbReference>
<evidence type="ECO:0000256" key="12">
    <source>
        <dbReference type="ARBA" id="ARBA00032593"/>
    </source>
</evidence>
<keyword evidence="8" id="KW-0238">DNA-binding</keyword>
<name>A0A939C0F9_9ACTN</name>
<comment type="subcellular location">
    <subcellularLocation>
        <location evidence="1">Cytoplasm</location>
    </subcellularLocation>
</comment>
<keyword evidence="6" id="KW-0408">Iron</keyword>
<comment type="caution">
    <text evidence="14">The sequence shown here is derived from an EMBL/GenBank/DDBJ whole genome shotgun (WGS) entry which is preliminary data.</text>
</comment>
<dbReference type="InterPro" id="IPR022687">
    <property type="entry name" value="HTH_DTXR"/>
</dbReference>
<keyword evidence="7" id="KW-0805">Transcription regulation</keyword>
<dbReference type="EMBL" id="JAERWK010000020">
    <property type="protein sequence ID" value="MBM9468716.1"/>
    <property type="molecule type" value="Genomic_DNA"/>
</dbReference>
<comment type="similarity">
    <text evidence="2">Belongs to the DtxR/MntR family.</text>
</comment>
<evidence type="ECO:0000256" key="10">
    <source>
        <dbReference type="ARBA" id="ARBA00023163"/>
    </source>
</evidence>
<accession>A0A939C0F9</accession>
<evidence type="ECO:0000256" key="9">
    <source>
        <dbReference type="ARBA" id="ARBA00023159"/>
    </source>
</evidence>
<evidence type="ECO:0000256" key="5">
    <source>
        <dbReference type="ARBA" id="ARBA00022491"/>
    </source>
</evidence>
<gene>
    <name evidence="14" type="ORF">JL106_15645</name>
</gene>
<keyword evidence="4" id="KW-0963">Cytoplasm</keyword>
<dbReference type="InterPro" id="IPR008988">
    <property type="entry name" value="Transcriptional_repressor_C"/>
</dbReference>
<evidence type="ECO:0000256" key="8">
    <source>
        <dbReference type="ARBA" id="ARBA00023125"/>
    </source>
</evidence>
<dbReference type="SUPFAM" id="SSF47979">
    <property type="entry name" value="Iron-dependent repressor protein, dimerization domain"/>
    <property type="match status" value="1"/>
</dbReference>
<dbReference type="Gene3D" id="1.10.10.10">
    <property type="entry name" value="Winged helix-like DNA-binding domain superfamily/Winged helix DNA-binding domain"/>
    <property type="match status" value="1"/>
</dbReference>
<evidence type="ECO:0000313" key="15">
    <source>
        <dbReference type="Proteomes" id="UP000663792"/>
    </source>
</evidence>
<dbReference type="Pfam" id="PF02742">
    <property type="entry name" value="Fe_dep_repr_C"/>
    <property type="match status" value="1"/>
</dbReference>
<evidence type="ECO:0000256" key="2">
    <source>
        <dbReference type="ARBA" id="ARBA00007871"/>
    </source>
</evidence>
<dbReference type="FunFam" id="1.10.60.10:FF:000004">
    <property type="entry name" value="DtxR family transcriptional regulator"/>
    <property type="match status" value="1"/>
</dbReference>
<keyword evidence="9" id="KW-0010">Activator</keyword>
<protein>
    <recommendedName>
        <fullName evidence="12">Manganese transport regulator</fullName>
    </recommendedName>
</protein>
<keyword evidence="15" id="KW-1185">Reference proteome</keyword>
<dbReference type="Pfam" id="PF04023">
    <property type="entry name" value="FeoA"/>
    <property type="match status" value="1"/>
</dbReference>
<dbReference type="InterPro" id="IPR007167">
    <property type="entry name" value="Fe-transptr_FeoA-like"/>
</dbReference>
<dbReference type="GO" id="GO:0003677">
    <property type="term" value="F:DNA binding"/>
    <property type="evidence" value="ECO:0007669"/>
    <property type="project" value="UniProtKB-KW"/>
</dbReference>
<reference evidence="14" key="1">
    <citation type="submission" date="2021-01" db="EMBL/GenBank/DDBJ databases">
        <title>YIM 132084 draft genome.</title>
        <authorList>
            <person name="An D."/>
        </authorList>
    </citation>
    <scope>NUCLEOTIDE SEQUENCE</scope>
    <source>
        <strain evidence="14">YIM 132084</strain>
    </source>
</reference>
<dbReference type="SUPFAM" id="SSF50037">
    <property type="entry name" value="C-terminal domain of transcriptional repressors"/>
    <property type="match status" value="1"/>
</dbReference>
<dbReference type="InterPro" id="IPR036421">
    <property type="entry name" value="Fe_dep_repressor_sf"/>
</dbReference>
<dbReference type="GO" id="GO:0046914">
    <property type="term" value="F:transition metal ion binding"/>
    <property type="evidence" value="ECO:0007669"/>
    <property type="project" value="InterPro"/>
</dbReference>
<evidence type="ECO:0000256" key="3">
    <source>
        <dbReference type="ARBA" id="ARBA00011738"/>
    </source>
</evidence>
<feature type="domain" description="HTH dtxR-type" evidence="13">
    <location>
        <begin position="1"/>
        <end position="67"/>
    </location>
</feature>
<keyword evidence="5" id="KW-0678">Repressor</keyword>
<dbReference type="SUPFAM" id="SSF46785">
    <property type="entry name" value="Winged helix' DNA-binding domain"/>
    <property type="match status" value="1"/>
</dbReference>
<dbReference type="InterPro" id="IPR038157">
    <property type="entry name" value="FeoA_core_dom"/>
</dbReference>
<dbReference type="Gene3D" id="2.30.30.90">
    <property type="match status" value="1"/>
</dbReference>
<dbReference type="InterPro" id="IPR036388">
    <property type="entry name" value="WH-like_DNA-bd_sf"/>
</dbReference>
<dbReference type="InterPro" id="IPR022689">
    <property type="entry name" value="Iron_dep_repressor"/>
</dbReference>